<evidence type="ECO:0000256" key="1">
    <source>
        <dbReference type="ARBA" id="ARBA00006538"/>
    </source>
</evidence>
<name>A0A846X4M2_9ACTN</name>
<dbReference type="SUPFAM" id="SSF54637">
    <property type="entry name" value="Thioesterase/thiol ester dehydrase-isomerase"/>
    <property type="match status" value="2"/>
</dbReference>
<reference evidence="5 6" key="1">
    <citation type="submission" date="2020-04" db="EMBL/GenBank/DDBJ databases">
        <title>MicrobeNet Type strains.</title>
        <authorList>
            <person name="Nicholson A.C."/>
        </authorList>
    </citation>
    <scope>NUCLEOTIDE SEQUENCE [LARGE SCALE GENOMIC DNA]</scope>
    <source>
        <strain evidence="5 6">DSM 44113</strain>
    </source>
</reference>
<evidence type="ECO:0000313" key="5">
    <source>
        <dbReference type="EMBL" id="NKY18790.1"/>
    </source>
</evidence>
<comment type="similarity">
    <text evidence="1">Belongs to the C/M/P thioester hydrolase family.</text>
</comment>
<dbReference type="InterPro" id="IPR025652">
    <property type="entry name" value="TesB_C"/>
</dbReference>
<dbReference type="GO" id="GO:0047617">
    <property type="term" value="F:fatty acyl-CoA hydrolase activity"/>
    <property type="evidence" value="ECO:0007669"/>
    <property type="project" value="InterPro"/>
</dbReference>
<dbReference type="GO" id="GO:0006637">
    <property type="term" value="P:acyl-CoA metabolic process"/>
    <property type="evidence" value="ECO:0007669"/>
    <property type="project" value="InterPro"/>
</dbReference>
<accession>A0A846X4M2</accession>
<dbReference type="Gene3D" id="2.40.160.210">
    <property type="entry name" value="Acyl-CoA thioesterase, double hotdog domain"/>
    <property type="match status" value="1"/>
</dbReference>
<dbReference type="AlphaFoldDB" id="A0A846X4M2"/>
<dbReference type="GO" id="GO:0009062">
    <property type="term" value="P:fatty acid catabolic process"/>
    <property type="evidence" value="ECO:0007669"/>
    <property type="project" value="TreeGrafter"/>
</dbReference>
<dbReference type="Pfam" id="PF13622">
    <property type="entry name" value="4HBT_3"/>
    <property type="match status" value="1"/>
</dbReference>
<dbReference type="InterPro" id="IPR042171">
    <property type="entry name" value="Acyl-CoA_hotdog"/>
</dbReference>
<comment type="caution">
    <text evidence="5">The sequence shown here is derived from an EMBL/GenBank/DDBJ whole genome shotgun (WGS) entry which is preliminary data.</text>
</comment>
<dbReference type="Pfam" id="PF02551">
    <property type="entry name" value="Acyl_CoA_thio"/>
    <property type="match status" value="1"/>
</dbReference>
<dbReference type="InterPro" id="IPR003703">
    <property type="entry name" value="Acyl_CoA_thio"/>
</dbReference>
<dbReference type="EMBL" id="JAAXOQ010000011">
    <property type="protein sequence ID" value="NKY18790.1"/>
    <property type="molecule type" value="Genomic_DNA"/>
</dbReference>
<evidence type="ECO:0000259" key="3">
    <source>
        <dbReference type="Pfam" id="PF02551"/>
    </source>
</evidence>
<keyword evidence="2" id="KW-0378">Hydrolase</keyword>
<dbReference type="InterPro" id="IPR029069">
    <property type="entry name" value="HotDog_dom_sf"/>
</dbReference>
<dbReference type="CDD" id="cd03445">
    <property type="entry name" value="Thioesterase_II_repeat2"/>
    <property type="match status" value="1"/>
</dbReference>
<gene>
    <name evidence="5" type="ORF">HF999_10460</name>
</gene>
<protein>
    <submittedName>
        <fullName evidence="5">Acyl-CoA thioesterase II</fullName>
    </submittedName>
</protein>
<proteinExistence type="inferred from homology"/>
<dbReference type="Proteomes" id="UP000582646">
    <property type="component" value="Unassembled WGS sequence"/>
</dbReference>
<evidence type="ECO:0000313" key="6">
    <source>
        <dbReference type="Proteomes" id="UP000582646"/>
    </source>
</evidence>
<dbReference type="PANTHER" id="PTHR11066">
    <property type="entry name" value="ACYL-COA THIOESTERASE"/>
    <property type="match status" value="1"/>
</dbReference>
<organism evidence="5 6">
    <name type="scientific">Tsukamurella spumae</name>
    <dbReference type="NCBI Taxonomy" id="44753"/>
    <lineage>
        <taxon>Bacteria</taxon>
        <taxon>Bacillati</taxon>
        <taxon>Actinomycetota</taxon>
        <taxon>Actinomycetes</taxon>
        <taxon>Mycobacteriales</taxon>
        <taxon>Tsukamurellaceae</taxon>
        <taxon>Tsukamurella</taxon>
    </lineage>
</organism>
<dbReference type="RefSeq" id="WP_168545808.1">
    <property type="nucleotide sequence ID" value="NZ_BAAAKS010000009.1"/>
</dbReference>
<feature type="domain" description="Acyl-CoA thioesterase-like N-terminal HotDog" evidence="4">
    <location>
        <begin position="44"/>
        <end position="122"/>
    </location>
</feature>
<keyword evidence="6" id="KW-1185">Reference proteome</keyword>
<dbReference type="PANTHER" id="PTHR11066:SF34">
    <property type="entry name" value="ACYL-COENZYME A THIOESTERASE 8"/>
    <property type="match status" value="1"/>
</dbReference>
<dbReference type="CDD" id="cd03444">
    <property type="entry name" value="Thioesterase_II_repeat1"/>
    <property type="match status" value="1"/>
</dbReference>
<evidence type="ECO:0000256" key="2">
    <source>
        <dbReference type="ARBA" id="ARBA00022801"/>
    </source>
</evidence>
<feature type="domain" description="Acyl-CoA thioesterase 2 C-terminal" evidence="3">
    <location>
        <begin position="195"/>
        <end position="303"/>
    </location>
</feature>
<sequence>MTTVNEFDSNVADSARFLDAVRLTETDDAPAGHRAFTATTQYVPWPKAYGGDLVAQAVAAACATVEGKTVHSAHSYFLRPAEIGGDVRYEVEILRDGRGYATRHVRGLQSGKVIYTCYASFAAGADGTEIPGAPLVGEVAATGLAGVPDPESLPSSAQALAGRDGADADYWSHGRSFEMRHVPDPIYLPGDRDRDRVPRQAVWIKAFSELPEEQTVHDIALAYCCDYTILEPSLRALGASWSDEGLRTASLDHAMWFHRPARLDDWVLYSQESLNVGSSRGLNTGRFHDRKGTHLATVCQEGLLAQ</sequence>
<dbReference type="InterPro" id="IPR049449">
    <property type="entry name" value="TesB_ACOT8-like_N"/>
</dbReference>
<evidence type="ECO:0000259" key="4">
    <source>
        <dbReference type="Pfam" id="PF13622"/>
    </source>
</evidence>